<keyword evidence="1" id="KW-0812">Transmembrane</keyword>
<dbReference type="RefSeq" id="WP_225272746.1">
    <property type="nucleotide sequence ID" value="NZ_CP084058.1"/>
</dbReference>
<feature type="transmembrane region" description="Helical" evidence="1">
    <location>
        <begin position="446"/>
        <end position="471"/>
    </location>
</feature>
<feature type="transmembrane region" description="Helical" evidence="1">
    <location>
        <begin position="248"/>
        <end position="271"/>
    </location>
</feature>
<name>A0A1M4E476_9ACTN</name>
<reference evidence="2" key="1">
    <citation type="submission" date="2016-04" db="EMBL/GenBank/DDBJ databases">
        <authorList>
            <person name="Evans L.H."/>
            <person name="Alamgir A."/>
            <person name="Owens N."/>
            <person name="Weber N.D."/>
            <person name="Virtaneva K."/>
            <person name="Barbian K."/>
            <person name="Babar A."/>
            <person name="Rosenke K."/>
        </authorList>
    </citation>
    <scope>NUCLEOTIDE SEQUENCE</scope>
    <source>
        <strain evidence="2">Nono1</strain>
    </source>
</reference>
<evidence type="ECO:0000313" key="2">
    <source>
        <dbReference type="EMBL" id="SBO93558.1"/>
    </source>
</evidence>
<evidence type="ECO:0008006" key="3">
    <source>
        <dbReference type="Google" id="ProtNLM"/>
    </source>
</evidence>
<accession>A0A1M4E476</accession>
<feature type="transmembrane region" description="Helical" evidence="1">
    <location>
        <begin position="277"/>
        <end position="295"/>
    </location>
</feature>
<protein>
    <recommendedName>
        <fullName evidence="3">Tetratricopeptide repeat protein</fullName>
    </recommendedName>
</protein>
<dbReference type="EMBL" id="LT559118">
    <property type="protein sequence ID" value="SBO93558.1"/>
    <property type="molecule type" value="Genomic_DNA"/>
</dbReference>
<organism evidence="2">
    <name type="scientific">Nonomuraea gerenzanensis</name>
    <dbReference type="NCBI Taxonomy" id="93944"/>
    <lineage>
        <taxon>Bacteria</taxon>
        <taxon>Bacillati</taxon>
        <taxon>Actinomycetota</taxon>
        <taxon>Actinomycetes</taxon>
        <taxon>Streptosporangiales</taxon>
        <taxon>Streptosporangiaceae</taxon>
        <taxon>Nonomuraea</taxon>
    </lineage>
</organism>
<sequence length="533" mass="59490">MDDSDAATPARLLLAQADEVWRRDGVAAAEPLLAQAYLLAPDDAKVAENRLYALYCLGRYRDALALLAEMPHGARHDPYLRATARLVYSGLGWHAHAYAETGRHPTLQWLKAWSRTGGPLAAVRRRLLAREQSEHDSWDHQSRALEIVSKLDIRDDAIRANVRTRLDNCIRQWVAATTRNNVAGAWGRGARLTAGTAGQVAAMWLVTAGLWGPRPAIVVPCALIGLALVAGQHHVLSRQTTLRASRIVEWLPWLLVVIPGLTAWAAGAYAPGAEFRLWPDGLWLTGFGYAVHWLIRRMLYQAALRLAALRLNRVWEGDLRWAILDSLVRLMLETPDPTLRNDLGYRARWVSELEWVARRLEKDLPARLVHTGDGETREWARGRGAGVARAIRSYKRRIIAATEPGWRSLETDLHTFTSRYASGDFGALPWKPPPSRPQRPRSRRGIALDVTRTLVVMAAPLSGVLLLQPFVGLDAPMLAWAKVIGVAWAVLYLLLAMDPSIRDKIDVLSPLMGTAREDLRPRAVPPREEHGER</sequence>
<dbReference type="AlphaFoldDB" id="A0A1M4E476"/>
<proteinExistence type="predicted"/>
<evidence type="ECO:0000256" key="1">
    <source>
        <dbReference type="SAM" id="Phobius"/>
    </source>
</evidence>
<feature type="transmembrane region" description="Helical" evidence="1">
    <location>
        <begin position="217"/>
        <end position="236"/>
    </location>
</feature>
<gene>
    <name evidence="2" type="ORF">BN4615_P3072</name>
</gene>
<keyword evidence="1" id="KW-1133">Transmembrane helix</keyword>
<feature type="transmembrane region" description="Helical" evidence="1">
    <location>
        <begin position="192"/>
        <end position="211"/>
    </location>
</feature>
<feature type="transmembrane region" description="Helical" evidence="1">
    <location>
        <begin position="477"/>
        <end position="495"/>
    </location>
</feature>
<keyword evidence="1" id="KW-0472">Membrane</keyword>